<dbReference type="PANTHER" id="PTHR11062">
    <property type="entry name" value="EXOSTOSIN HEPARAN SULFATE GLYCOSYLTRANSFERASE -RELATED"/>
    <property type="match status" value="1"/>
</dbReference>
<proteinExistence type="predicted"/>
<dbReference type="EMBL" id="JAXAFO010000008">
    <property type="protein sequence ID" value="MDX6849039.1"/>
    <property type="molecule type" value="Genomic_DNA"/>
</dbReference>
<dbReference type="InterPro" id="IPR040911">
    <property type="entry name" value="Exostosin_GT47"/>
</dbReference>
<dbReference type="RefSeq" id="WP_302723530.1">
    <property type="nucleotide sequence ID" value="NZ_JAULRU010000617.1"/>
</dbReference>
<keyword evidence="3" id="KW-1185">Reference proteome</keyword>
<accession>A0ABU4S1D3</accession>
<reference evidence="2 3" key="1">
    <citation type="submission" date="2023-11" db="EMBL/GenBank/DDBJ databases">
        <title>Gilvimarinus fulvus sp. nov., isolated from the surface of Kelp.</title>
        <authorList>
            <person name="Sun Y.Y."/>
            <person name="Gong Y."/>
            <person name="Du Z.J."/>
        </authorList>
    </citation>
    <scope>NUCLEOTIDE SEQUENCE [LARGE SCALE GENOMIC DNA]</scope>
    <source>
        <strain evidence="2 3">SDUM040013</strain>
    </source>
</reference>
<gene>
    <name evidence="2" type="ORF">SCD92_06685</name>
</gene>
<feature type="domain" description="Exostosin GT47" evidence="1">
    <location>
        <begin position="229"/>
        <end position="375"/>
    </location>
</feature>
<dbReference type="InterPro" id="IPR004263">
    <property type="entry name" value="Exostosin"/>
</dbReference>
<dbReference type="Pfam" id="PF03016">
    <property type="entry name" value="Exostosin_GT47"/>
    <property type="match status" value="1"/>
</dbReference>
<comment type="caution">
    <text evidence="2">The sequence shown here is derived from an EMBL/GenBank/DDBJ whole genome shotgun (WGS) entry which is preliminary data.</text>
</comment>
<evidence type="ECO:0000259" key="1">
    <source>
        <dbReference type="Pfam" id="PF03016"/>
    </source>
</evidence>
<dbReference type="Proteomes" id="UP001273505">
    <property type="component" value="Unassembled WGS sequence"/>
</dbReference>
<organism evidence="2 3">
    <name type="scientific">Gilvimarinus gilvus</name>
    <dbReference type="NCBI Taxonomy" id="3058038"/>
    <lineage>
        <taxon>Bacteria</taxon>
        <taxon>Pseudomonadati</taxon>
        <taxon>Pseudomonadota</taxon>
        <taxon>Gammaproteobacteria</taxon>
        <taxon>Cellvibrionales</taxon>
        <taxon>Cellvibrionaceae</taxon>
        <taxon>Gilvimarinus</taxon>
    </lineage>
</organism>
<evidence type="ECO:0000313" key="2">
    <source>
        <dbReference type="EMBL" id="MDX6849039.1"/>
    </source>
</evidence>
<evidence type="ECO:0000313" key="3">
    <source>
        <dbReference type="Proteomes" id="UP001273505"/>
    </source>
</evidence>
<name>A0ABU4S1D3_9GAMM</name>
<sequence>MTTSEAFWFGRFQVSRSSDSLIFRDALIPGCRVLPLNRFSGQEGAQRTLSYFQYGFLPSAASLCSAEVSDGPEHDQAPMFWQFPCITEKAAWLNHLKQPNAVRTPGALNIYLGLPWATWIDLYRKTGWDGNVRQRIQMQVRILAVRLSGYRHALSTLGYQLRVHTVCQHIYWRDMLQIWRQLGVTDAWVSHCTPELQDSFVEGVHLHPWALYAVNAEDSDRQEGLVVGRPPAEKPVLASFVGAHAPHYLSDIRLQLAPLNNEPDCVVKVTDKWHFEDVVYQHQISGADLSAAYRLDESVTDYNRLLSDSVFALCPSGAGPNTLRLWEALAVGAVPVLLGEVPALPDGGSLSSIDWDAIILRYPHSSLEGLPSWLRAIPMQEVVKRQTKGLEAYQQVKAQSCFNWSAGSHE</sequence>
<protein>
    <submittedName>
        <fullName evidence="2">Exostosin family protein</fullName>
    </submittedName>
</protein>